<dbReference type="EMBL" id="AFQF01000150">
    <property type="protein sequence ID" value="EGU88899.1"/>
    <property type="molecule type" value="Genomic_DNA"/>
</dbReference>
<feature type="region of interest" description="Disordered" evidence="1">
    <location>
        <begin position="167"/>
        <end position="209"/>
    </location>
</feature>
<evidence type="ECO:0000256" key="1">
    <source>
        <dbReference type="SAM" id="MobiDB-lite"/>
    </source>
</evidence>
<reference evidence="2" key="1">
    <citation type="journal article" date="2012" name="Mol. Plant Microbe Interact.">
        <title>A highly conserved effector in Fusarium oxysporum is required for full virulence on Arabidopsis.</title>
        <authorList>
            <person name="Thatcher L.F."/>
            <person name="Gardiner D.M."/>
            <person name="Kazan K."/>
            <person name="Manners J."/>
        </authorList>
    </citation>
    <scope>NUCLEOTIDE SEQUENCE [LARGE SCALE GENOMIC DNA]</scope>
    <source>
        <strain evidence="2">Fo5176</strain>
    </source>
</reference>
<feature type="compositionally biased region" description="Low complexity" evidence="1">
    <location>
        <begin position="440"/>
        <end position="449"/>
    </location>
</feature>
<dbReference type="AlphaFoldDB" id="F9F2D3"/>
<protein>
    <submittedName>
        <fullName evidence="2">Uncharacterized protein</fullName>
    </submittedName>
</protein>
<feature type="compositionally biased region" description="Basic and acidic residues" evidence="1">
    <location>
        <begin position="55"/>
        <end position="81"/>
    </location>
</feature>
<organism evidence="2">
    <name type="scientific">Fusarium oxysporum (strain Fo5176)</name>
    <name type="common">Fusarium vascular wilt</name>
    <dbReference type="NCBI Taxonomy" id="660025"/>
    <lineage>
        <taxon>Eukaryota</taxon>
        <taxon>Fungi</taxon>
        <taxon>Dikarya</taxon>
        <taxon>Ascomycota</taxon>
        <taxon>Pezizomycotina</taxon>
        <taxon>Sordariomycetes</taxon>
        <taxon>Hypocreomycetidae</taxon>
        <taxon>Hypocreales</taxon>
        <taxon>Nectriaceae</taxon>
        <taxon>Fusarium</taxon>
        <taxon>Fusarium oxysporum species complex</taxon>
    </lineage>
</organism>
<accession>F9F2D3</accession>
<name>F9F2D3_FUSOF</name>
<dbReference type="OrthoDB" id="5106901at2759"/>
<feature type="region of interest" description="Disordered" evidence="1">
    <location>
        <begin position="352"/>
        <end position="449"/>
    </location>
</feature>
<proteinExistence type="predicted"/>
<feature type="region of interest" description="Disordered" evidence="1">
    <location>
        <begin position="55"/>
        <end position="129"/>
    </location>
</feature>
<feature type="compositionally biased region" description="Polar residues" evidence="1">
    <location>
        <begin position="95"/>
        <end position="104"/>
    </location>
</feature>
<comment type="caution">
    <text evidence="2">The sequence shown here is derived from an EMBL/GenBank/DDBJ whole genome shotgun (WGS) entry which is preliminary data.</text>
</comment>
<gene>
    <name evidence="2" type="ORF">FOXB_00557</name>
</gene>
<feature type="compositionally biased region" description="Polar residues" evidence="1">
    <location>
        <begin position="178"/>
        <end position="195"/>
    </location>
</feature>
<feature type="region of interest" description="Disordered" evidence="1">
    <location>
        <begin position="1"/>
        <end position="33"/>
    </location>
</feature>
<sequence length="449" mass="51336">MLKQHRSTRQPRTHAGSGGDSDVDASPTSRDTFPLYTRYHSELYIYNELAKQGLKVDLEEKPRLKGESRERINGTEKERRISPQGQSYHRVRRPQIQSGSSNQNGEDDYYDIDHSGRPSNHTFNPTRTPSSFQDYLYSSYEHPRAADILEGKRTMRIEKADLDYNVDPRNLGPFNRTYKPSRTSSPSRGYTSYSRSYDDPIEATPSTNRPHIYKSTQAQLIPREFGHQFPKISRAEWEARPKIEAARTATDEMIQKEESRNLAEVPALFLPNRAPQEEAEANAAAANKAHEEAERLWRAEYPEGPRSHLRAMQSFSKLYNKDTISRDSTIGNEARMDDLLACVGKRMMKSPFWKEPRGENSDDGEELGGHAMNYRNQIPRAKPPADRNKLSQYDAPWQRFSPPPSPPTELGESEDEYEDATPAPSPRPTWADESPRRPATRAAHARALY</sequence>
<feature type="compositionally biased region" description="Polar residues" evidence="1">
    <location>
        <begin position="117"/>
        <end position="129"/>
    </location>
</feature>
<feature type="compositionally biased region" description="Basic residues" evidence="1">
    <location>
        <begin position="1"/>
        <end position="12"/>
    </location>
</feature>
<evidence type="ECO:0000313" key="2">
    <source>
        <dbReference type="EMBL" id="EGU88899.1"/>
    </source>
</evidence>